<organism evidence="14 15">
    <name type="scientific">Xylanibacter ruminicola</name>
    <name type="common">Prevotella ruminicola</name>
    <dbReference type="NCBI Taxonomy" id="839"/>
    <lineage>
        <taxon>Bacteria</taxon>
        <taxon>Pseudomonadati</taxon>
        <taxon>Bacteroidota</taxon>
        <taxon>Bacteroidia</taxon>
        <taxon>Bacteroidales</taxon>
        <taxon>Prevotellaceae</taxon>
        <taxon>Xylanibacter</taxon>
    </lineage>
</organism>
<gene>
    <name evidence="14" type="ORF">E7101_06110</name>
</gene>
<feature type="domain" description="THIF-type NAD/FAD binding fold" evidence="13">
    <location>
        <begin position="11"/>
        <end position="244"/>
    </location>
</feature>
<dbReference type="Proteomes" id="UP000806522">
    <property type="component" value="Unassembled WGS sequence"/>
</dbReference>
<keyword evidence="4" id="KW-0067">ATP-binding</keyword>
<dbReference type="EMBL" id="SUYC01000005">
    <property type="protein sequence ID" value="MBE6270509.1"/>
    <property type="molecule type" value="Genomic_DNA"/>
</dbReference>
<evidence type="ECO:0000256" key="11">
    <source>
        <dbReference type="ARBA" id="ARBA00075328"/>
    </source>
</evidence>
<evidence type="ECO:0000256" key="5">
    <source>
        <dbReference type="ARBA" id="ARBA00052218"/>
    </source>
</evidence>
<name>A0A9D5P0E3_XYLRU</name>
<evidence type="ECO:0000256" key="3">
    <source>
        <dbReference type="ARBA" id="ARBA00022741"/>
    </source>
</evidence>
<sequence length="267" mass="29066">MELTSEQRRRYNRHLILEGFGAEAQSKLLQAKVLLVGAGGLGSPVALYLAAAGVGTIGVVDGDTVSITNLQRQVLHSTPDVGRPKVDVAKERMQAINPDVHVETYEYYLSEANALELIKNYDFVIDGTDNFATKYLVNDACVMLNKAFSMGGISKYSGQLMTHVPGSACYRCLFPEPPAKQDVETCAMVGVLGSIAGMLGTVQATECIKCITGVGQLLTNSMLTFDALSMQWQRFDFAQRASCELCGTHPSIHQLKEYAFKPCSKRV</sequence>
<dbReference type="CDD" id="cd00757">
    <property type="entry name" value="ThiF_MoeB_HesA_family"/>
    <property type="match status" value="1"/>
</dbReference>
<dbReference type="Gene3D" id="3.40.50.720">
    <property type="entry name" value="NAD(P)-binding Rossmann-like Domain"/>
    <property type="match status" value="1"/>
</dbReference>
<evidence type="ECO:0000313" key="14">
    <source>
        <dbReference type="EMBL" id="MBE6270509.1"/>
    </source>
</evidence>
<comment type="function">
    <text evidence="6">Catalyzes the adenylation by ATP of the carboxyl group of the C-terminal glycine of sulfur carrier protein MoaD.</text>
</comment>
<evidence type="ECO:0000256" key="8">
    <source>
        <dbReference type="ARBA" id="ARBA00066884"/>
    </source>
</evidence>
<proteinExistence type="inferred from homology"/>
<evidence type="ECO:0000259" key="13">
    <source>
        <dbReference type="Pfam" id="PF00899"/>
    </source>
</evidence>
<dbReference type="GO" id="GO:0008146">
    <property type="term" value="F:sulfotransferase activity"/>
    <property type="evidence" value="ECO:0007669"/>
    <property type="project" value="TreeGrafter"/>
</dbReference>
<dbReference type="FunFam" id="3.40.50.720:FF:000033">
    <property type="entry name" value="Adenylyltransferase and sulfurtransferase MOCS3"/>
    <property type="match status" value="1"/>
</dbReference>
<comment type="caution">
    <text evidence="14">The sequence shown here is derived from an EMBL/GenBank/DDBJ whole genome shotgun (WGS) entry which is preliminary data.</text>
</comment>
<accession>A0A9D5P0E3</accession>
<dbReference type="Pfam" id="PF00899">
    <property type="entry name" value="ThiF"/>
    <property type="match status" value="1"/>
</dbReference>
<comment type="catalytic activity">
    <reaction evidence="5">
        <text>[molybdopterin-synthase sulfur-carrier protein]-C-terminal Gly-Gly + ATP + H(+) = [molybdopterin-synthase sulfur-carrier protein]-C-terminal Gly-Gly-AMP + diphosphate</text>
        <dbReference type="Rhea" id="RHEA:43616"/>
        <dbReference type="Rhea" id="RHEA-COMP:12159"/>
        <dbReference type="Rhea" id="RHEA-COMP:12202"/>
        <dbReference type="ChEBI" id="CHEBI:15378"/>
        <dbReference type="ChEBI" id="CHEBI:30616"/>
        <dbReference type="ChEBI" id="CHEBI:33019"/>
        <dbReference type="ChEBI" id="CHEBI:90618"/>
        <dbReference type="ChEBI" id="CHEBI:90778"/>
        <dbReference type="EC" id="2.7.7.80"/>
    </reaction>
</comment>
<dbReference type="InterPro" id="IPR045886">
    <property type="entry name" value="ThiF/MoeB/HesA"/>
</dbReference>
<comment type="similarity">
    <text evidence="1">Belongs to the HesA/MoeB/ThiF family.</text>
</comment>
<evidence type="ECO:0000256" key="9">
    <source>
        <dbReference type="ARBA" id="ARBA00073635"/>
    </source>
</evidence>
<reference evidence="14" key="1">
    <citation type="submission" date="2019-04" db="EMBL/GenBank/DDBJ databases">
        <title>Evolution of Biomass-Degrading Anaerobic Consortia Revealed by Metagenomics.</title>
        <authorList>
            <person name="Peng X."/>
        </authorList>
    </citation>
    <scope>NUCLEOTIDE SEQUENCE</scope>
    <source>
        <strain evidence="14">SIG140</strain>
    </source>
</reference>
<dbReference type="PANTHER" id="PTHR10953:SF102">
    <property type="entry name" value="ADENYLYLTRANSFERASE AND SULFURTRANSFERASE MOCS3"/>
    <property type="match status" value="1"/>
</dbReference>
<dbReference type="GO" id="GO:0004792">
    <property type="term" value="F:thiosulfate-cyanide sulfurtransferase activity"/>
    <property type="evidence" value="ECO:0007669"/>
    <property type="project" value="TreeGrafter"/>
</dbReference>
<dbReference type="GO" id="GO:0005524">
    <property type="term" value="F:ATP binding"/>
    <property type="evidence" value="ECO:0007669"/>
    <property type="project" value="UniProtKB-KW"/>
</dbReference>
<comment type="subunit">
    <text evidence="7">Homodimer. Forms a stable heterotetrameric complex of 2 MoeB and 2 MoaD during adenylation of MoaD.</text>
</comment>
<dbReference type="PANTHER" id="PTHR10953">
    <property type="entry name" value="UBIQUITIN-ACTIVATING ENZYME E1"/>
    <property type="match status" value="1"/>
</dbReference>
<protein>
    <recommendedName>
        <fullName evidence="9">Molybdopterin-synthase adenylyltransferase</fullName>
        <ecNumber evidence="8">2.7.7.80</ecNumber>
    </recommendedName>
    <alternativeName>
        <fullName evidence="12">MoaD protein adenylase</fullName>
    </alternativeName>
    <alternativeName>
        <fullName evidence="10">Molybdopterin-converting factor subunit 1 adenylase</fullName>
    </alternativeName>
    <alternativeName>
        <fullName evidence="11">Sulfur carrier protein MoaD adenylyltransferase</fullName>
    </alternativeName>
</protein>
<evidence type="ECO:0000256" key="1">
    <source>
        <dbReference type="ARBA" id="ARBA00009919"/>
    </source>
</evidence>
<evidence type="ECO:0000313" key="15">
    <source>
        <dbReference type="Proteomes" id="UP000806522"/>
    </source>
</evidence>
<keyword evidence="3" id="KW-0547">Nucleotide-binding</keyword>
<dbReference type="InterPro" id="IPR035985">
    <property type="entry name" value="Ubiquitin-activating_enz"/>
</dbReference>
<dbReference type="SUPFAM" id="SSF69572">
    <property type="entry name" value="Activating enzymes of the ubiquitin-like proteins"/>
    <property type="match status" value="1"/>
</dbReference>
<dbReference type="GO" id="GO:0005829">
    <property type="term" value="C:cytosol"/>
    <property type="evidence" value="ECO:0007669"/>
    <property type="project" value="TreeGrafter"/>
</dbReference>
<dbReference type="InterPro" id="IPR000594">
    <property type="entry name" value="ThiF_NAD_FAD-bd"/>
</dbReference>
<evidence type="ECO:0000256" key="6">
    <source>
        <dbReference type="ARBA" id="ARBA00055169"/>
    </source>
</evidence>
<evidence type="ECO:0000256" key="7">
    <source>
        <dbReference type="ARBA" id="ARBA00063809"/>
    </source>
</evidence>
<dbReference type="GO" id="GO:0061605">
    <property type="term" value="F:molybdopterin-synthase adenylyltransferase activity"/>
    <property type="evidence" value="ECO:0007669"/>
    <property type="project" value="UniProtKB-EC"/>
</dbReference>
<dbReference type="GO" id="GO:0008641">
    <property type="term" value="F:ubiquitin-like modifier activating enzyme activity"/>
    <property type="evidence" value="ECO:0007669"/>
    <property type="project" value="InterPro"/>
</dbReference>
<evidence type="ECO:0000256" key="10">
    <source>
        <dbReference type="ARBA" id="ARBA00075110"/>
    </source>
</evidence>
<dbReference type="AlphaFoldDB" id="A0A9D5P0E3"/>
<evidence type="ECO:0000256" key="2">
    <source>
        <dbReference type="ARBA" id="ARBA00022679"/>
    </source>
</evidence>
<evidence type="ECO:0000256" key="4">
    <source>
        <dbReference type="ARBA" id="ARBA00022840"/>
    </source>
</evidence>
<dbReference type="EC" id="2.7.7.80" evidence="8"/>
<evidence type="ECO:0000256" key="12">
    <source>
        <dbReference type="ARBA" id="ARBA00078531"/>
    </source>
</evidence>
<keyword evidence="2" id="KW-0808">Transferase</keyword>